<feature type="transmembrane region" description="Helical" evidence="1">
    <location>
        <begin position="172"/>
        <end position="189"/>
    </location>
</feature>
<evidence type="ECO:0000313" key="4">
    <source>
        <dbReference type="EMBL" id="SDW12218.1"/>
    </source>
</evidence>
<feature type="transmembrane region" description="Helical" evidence="1">
    <location>
        <begin position="47"/>
        <end position="64"/>
    </location>
</feature>
<feature type="transmembrane region" description="Helical" evidence="1">
    <location>
        <begin position="143"/>
        <end position="166"/>
    </location>
</feature>
<sequence length="341" mass="38225">MSVWKNRIARLVGLVTELLRRYPRAIAVFGFVSGLASFLLVDRQASLAKLIAVTMLVSWLWLVLESTLRRCTARWFGFDLPPPLLRYATQMIHQESLFFVLPFFFITTTWNSGQALFTGLLGAAALASITDPLYYKGLAARRWVFMSFHSLTLFAVLLTALPIILHLSTPQAYVWSLGVAAVLSFPSLIGSLKLAGWRRWLISLALMLVLGAVGWQARLWVPPSTLWLGEVAVTEQFDDLSRKPGVSVESISAAQLKSQGLYAFTRINAPRGLKERIYHVWQHDGQIVDRIALDIHGGGKEGYRSWTHKQNFPDDVVGDWQVQVVTEAGQMIGVLRFEVTP</sequence>
<name>A0A1H2QZ57_9PSED</name>
<dbReference type="RefSeq" id="WP_090223804.1">
    <property type="nucleotide sequence ID" value="NZ_FNNU01000001.1"/>
</dbReference>
<keyword evidence="5" id="KW-1185">Reference proteome</keyword>
<keyword evidence="1" id="KW-0472">Membrane</keyword>
<dbReference type="PIRSF" id="PIRSF029727">
    <property type="entry name" value="UCP029727"/>
    <property type="match status" value="1"/>
</dbReference>
<feature type="domain" description="DUF5924" evidence="3">
    <location>
        <begin position="3"/>
        <end position="263"/>
    </location>
</feature>
<proteinExistence type="predicted"/>
<dbReference type="Pfam" id="PF11141">
    <property type="entry name" value="DUF2914"/>
    <property type="match status" value="1"/>
</dbReference>
<reference evidence="5" key="1">
    <citation type="submission" date="2016-10" db="EMBL/GenBank/DDBJ databases">
        <authorList>
            <person name="Varghese N."/>
            <person name="Submissions S."/>
        </authorList>
    </citation>
    <scope>NUCLEOTIDE SEQUENCE [LARGE SCALE GENOMIC DNA]</scope>
    <source>
        <strain evidence="5">NRRL B-59562</strain>
    </source>
</reference>
<dbReference type="EMBL" id="FNNU01000001">
    <property type="protein sequence ID" value="SDW12218.1"/>
    <property type="molecule type" value="Genomic_DNA"/>
</dbReference>
<keyword evidence="1" id="KW-1133">Transmembrane helix</keyword>
<evidence type="ECO:0000259" key="2">
    <source>
        <dbReference type="Pfam" id="PF11141"/>
    </source>
</evidence>
<evidence type="ECO:0000259" key="3">
    <source>
        <dbReference type="Pfam" id="PF19346"/>
    </source>
</evidence>
<evidence type="ECO:0000256" key="1">
    <source>
        <dbReference type="SAM" id="Phobius"/>
    </source>
</evidence>
<dbReference type="InterPro" id="IPR045968">
    <property type="entry name" value="DUF5924"/>
</dbReference>
<gene>
    <name evidence="4" type="ORF">SAMN05216287_0184</name>
</gene>
<dbReference type="InterPro" id="IPR022606">
    <property type="entry name" value="DUF2914"/>
</dbReference>
<evidence type="ECO:0000313" key="5">
    <source>
        <dbReference type="Proteomes" id="UP000243778"/>
    </source>
</evidence>
<dbReference type="Pfam" id="PF19346">
    <property type="entry name" value="DUF5924"/>
    <property type="match status" value="1"/>
</dbReference>
<feature type="domain" description="DUF2914" evidence="2">
    <location>
        <begin position="274"/>
        <end position="339"/>
    </location>
</feature>
<organism evidence="4 5">
    <name type="scientific">Pseudomonas kuykendallii</name>
    <dbReference type="NCBI Taxonomy" id="1007099"/>
    <lineage>
        <taxon>Bacteria</taxon>
        <taxon>Pseudomonadati</taxon>
        <taxon>Pseudomonadota</taxon>
        <taxon>Gammaproteobacteria</taxon>
        <taxon>Pseudomonadales</taxon>
        <taxon>Pseudomonadaceae</taxon>
        <taxon>Pseudomonas</taxon>
    </lineage>
</organism>
<keyword evidence="1" id="KW-0812">Transmembrane</keyword>
<dbReference type="STRING" id="1007099.SAMN05216287_0184"/>
<accession>A0A1H2QZ57</accession>
<feature type="transmembrane region" description="Helical" evidence="1">
    <location>
        <begin position="21"/>
        <end position="41"/>
    </location>
</feature>
<dbReference type="AlphaFoldDB" id="A0A1H2QZ57"/>
<evidence type="ECO:0008006" key="6">
    <source>
        <dbReference type="Google" id="ProtNLM"/>
    </source>
</evidence>
<dbReference type="OrthoDB" id="6934181at2"/>
<feature type="transmembrane region" description="Helical" evidence="1">
    <location>
        <begin position="201"/>
        <end position="221"/>
    </location>
</feature>
<protein>
    <recommendedName>
        <fullName evidence="6">DUF2914 domain-containing protein</fullName>
    </recommendedName>
</protein>
<dbReference type="InterPro" id="IPR016937">
    <property type="entry name" value="UCP029727"/>
</dbReference>
<dbReference type="Proteomes" id="UP000243778">
    <property type="component" value="Unassembled WGS sequence"/>
</dbReference>